<gene>
    <name evidence="1" type="ORF">CINCED_3A005589</name>
</gene>
<dbReference type="AlphaFoldDB" id="A0A5E4MTC0"/>
<protein>
    <submittedName>
        <fullName evidence="1">Uncharacterized protein</fullName>
    </submittedName>
</protein>
<keyword evidence="2" id="KW-1185">Reference proteome</keyword>
<evidence type="ECO:0000313" key="1">
    <source>
        <dbReference type="EMBL" id="VVC34155.1"/>
    </source>
</evidence>
<organism evidence="1 2">
    <name type="scientific">Cinara cedri</name>
    <dbReference type="NCBI Taxonomy" id="506608"/>
    <lineage>
        <taxon>Eukaryota</taxon>
        <taxon>Metazoa</taxon>
        <taxon>Ecdysozoa</taxon>
        <taxon>Arthropoda</taxon>
        <taxon>Hexapoda</taxon>
        <taxon>Insecta</taxon>
        <taxon>Pterygota</taxon>
        <taxon>Neoptera</taxon>
        <taxon>Paraneoptera</taxon>
        <taxon>Hemiptera</taxon>
        <taxon>Sternorrhyncha</taxon>
        <taxon>Aphidomorpha</taxon>
        <taxon>Aphidoidea</taxon>
        <taxon>Aphididae</taxon>
        <taxon>Lachninae</taxon>
        <taxon>Cinara</taxon>
    </lineage>
</organism>
<dbReference type="EMBL" id="CABPRJ010000984">
    <property type="protein sequence ID" value="VVC34155.1"/>
    <property type="molecule type" value="Genomic_DNA"/>
</dbReference>
<feature type="non-terminal residue" evidence="1">
    <location>
        <position position="1"/>
    </location>
</feature>
<proteinExistence type="predicted"/>
<accession>A0A5E4MTC0</accession>
<name>A0A5E4MTC0_9HEMI</name>
<reference evidence="1 2" key="1">
    <citation type="submission" date="2019-08" db="EMBL/GenBank/DDBJ databases">
        <authorList>
            <person name="Alioto T."/>
            <person name="Alioto T."/>
            <person name="Gomez Garrido J."/>
        </authorList>
    </citation>
    <scope>NUCLEOTIDE SEQUENCE [LARGE SCALE GENOMIC DNA]</scope>
</reference>
<sequence length="95" mass="11314">YSPSSVRRFISTKIERVKHIRDTRHSMYGKNAPTFRLKSRKSFLKMTKKLSETPLESRLYEWKKLLTDTIGKRWTEPSEKLIPGYNLDRPVWTGN</sequence>
<dbReference type="Proteomes" id="UP000325440">
    <property type="component" value="Unassembled WGS sequence"/>
</dbReference>
<evidence type="ECO:0000313" key="2">
    <source>
        <dbReference type="Proteomes" id="UP000325440"/>
    </source>
</evidence>